<evidence type="ECO:0000313" key="6">
    <source>
        <dbReference type="EMBL" id="GJE89695.1"/>
    </source>
</evidence>
<dbReference type="InterPro" id="IPR024733">
    <property type="entry name" value="NAGLU_tim-barrel"/>
</dbReference>
<dbReference type="Gene3D" id="3.30.379.10">
    <property type="entry name" value="Chitobiase/beta-hexosaminidase domain 2-like"/>
    <property type="match status" value="1"/>
</dbReference>
<organism evidence="6 7">
    <name type="scientific">Phanerochaete sordida</name>
    <dbReference type="NCBI Taxonomy" id="48140"/>
    <lineage>
        <taxon>Eukaryota</taxon>
        <taxon>Fungi</taxon>
        <taxon>Dikarya</taxon>
        <taxon>Basidiomycota</taxon>
        <taxon>Agaricomycotina</taxon>
        <taxon>Agaricomycetes</taxon>
        <taxon>Polyporales</taxon>
        <taxon>Phanerochaetaceae</taxon>
        <taxon>Phanerochaete</taxon>
    </lineage>
</organism>
<keyword evidence="7" id="KW-1185">Reference proteome</keyword>
<proteinExistence type="predicted"/>
<evidence type="ECO:0000256" key="1">
    <source>
        <dbReference type="ARBA" id="ARBA00022801"/>
    </source>
</evidence>
<dbReference type="InterPro" id="IPR007781">
    <property type="entry name" value="NAGLU"/>
</dbReference>
<feature type="chain" id="PRO_5040423078" evidence="2">
    <location>
        <begin position="16"/>
        <end position="748"/>
    </location>
</feature>
<dbReference type="InterPro" id="IPR024240">
    <property type="entry name" value="NAGLU_N"/>
</dbReference>
<evidence type="ECO:0000259" key="5">
    <source>
        <dbReference type="Pfam" id="PF12972"/>
    </source>
</evidence>
<evidence type="ECO:0000313" key="7">
    <source>
        <dbReference type="Proteomes" id="UP000703269"/>
    </source>
</evidence>
<dbReference type="PANTHER" id="PTHR12872">
    <property type="entry name" value="ALPHA-N-ACETYLGLUCOSAMINIDASE"/>
    <property type="match status" value="1"/>
</dbReference>
<feature type="domain" description="Alpha-N-acetylglucosaminidase tim-barrel" evidence="3">
    <location>
        <begin position="120"/>
        <end position="458"/>
    </location>
</feature>
<keyword evidence="2" id="KW-0732">Signal</keyword>
<dbReference type="EMBL" id="BPQB01000013">
    <property type="protein sequence ID" value="GJE89695.1"/>
    <property type="molecule type" value="Genomic_DNA"/>
</dbReference>
<comment type="caution">
    <text evidence="6">The sequence shown here is derived from an EMBL/GenBank/DDBJ whole genome shotgun (WGS) entry which is preliminary data.</text>
</comment>
<dbReference type="OrthoDB" id="64736at2759"/>
<dbReference type="Gene3D" id="1.20.120.670">
    <property type="entry name" value="N-acetyl-b-d-glucoasminidase"/>
    <property type="match status" value="1"/>
</dbReference>
<evidence type="ECO:0000256" key="2">
    <source>
        <dbReference type="SAM" id="SignalP"/>
    </source>
</evidence>
<dbReference type="Pfam" id="PF05089">
    <property type="entry name" value="NAGLU"/>
    <property type="match status" value="1"/>
</dbReference>
<feature type="signal peptide" evidence="2">
    <location>
        <begin position="1"/>
        <end position="15"/>
    </location>
</feature>
<reference evidence="6 7" key="1">
    <citation type="submission" date="2021-08" db="EMBL/GenBank/DDBJ databases">
        <title>Draft Genome Sequence of Phanerochaete sordida strain YK-624.</title>
        <authorList>
            <person name="Mori T."/>
            <person name="Dohra H."/>
            <person name="Suzuki T."/>
            <person name="Kawagishi H."/>
            <person name="Hirai H."/>
        </authorList>
    </citation>
    <scope>NUCLEOTIDE SEQUENCE [LARGE SCALE GENOMIC DNA]</scope>
    <source>
        <strain evidence="6 7">YK-624</strain>
    </source>
</reference>
<dbReference type="GO" id="GO:0016787">
    <property type="term" value="F:hydrolase activity"/>
    <property type="evidence" value="ECO:0007669"/>
    <property type="project" value="UniProtKB-KW"/>
</dbReference>
<sequence length="748" mass="81985">MRVVSPLLLASVVSGATVAAFDAAGLQGIIERRLPQHAGKISFSSLQGGGDSFVVREGNSSGTVSVSCTSTSACARGLYTYLTEVGGVDIFWTGSRLHELQTPLPKVTSPITGASIVPYRYHFNTVTFGYTTAFWDFDQWSLLLDWLALRGVNLPLAWVGFESVLIPTLKEYGLSDAEIADFMSGPAFLPWNRFGNIQGSWAGPLPTQWVEDQAVLQKQILARMLELGMTPILPAFTGFVPRAMATHYPNASIADGSNWDGFPTVYTNDSFLDPAEPLFAQIQRTFLTKQQEAWGNITHFYTLDQYNENDPLSGDTAYLASVASGTLASLRAVDPAAVWVMQGWLFFAAEAFWTSERIEAYLGAVPEPDAMLVLDLYAEAQPQWNRTDSYYGKPWVWCQLHNLGGSLGLAGNLPHIFEGPVDALHANGSTMVGVGNTMEGQEPGNEIVYGALLDQAWSAAPLNVSDYVLKRATRRYLLKEVSPELEEAWSIIGTTIFSNQDPDTQMTIRSIIDLPPALSGLTNLTGVIPTKIPYDTNATLQPAVKLLWQAQQKTPSLRAAPEFAFDLVEFTRQLLANRFLELYSALVGVQSSAVSTAHDVATAGAPLVALLADLEALLQTNEQYLFSAWVRDATRWAHGNATYAAYLEYEARNQLTLWGPDGQIDDYASKQWAGLVGGYYAVRWQAFVDALVDAKTTGQAFNATDFSGKMLQLGKTFDTQRWGTQPNETWGTKGDSFEVVGSILERWT</sequence>
<dbReference type="Pfam" id="PF12972">
    <property type="entry name" value="NAGLU_C"/>
    <property type="match status" value="1"/>
</dbReference>
<dbReference type="Pfam" id="PF12971">
    <property type="entry name" value="NAGLU_N"/>
    <property type="match status" value="1"/>
</dbReference>
<dbReference type="PANTHER" id="PTHR12872:SF1">
    <property type="entry name" value="ALPHA-N-ACETYLGLUCOSAMINIDASE"/>
    <property type="match status" value="1"/>
</dbReference>
<name>A0A9P3LBY7_9APHY</name>
<feature type="domain" description="Alpha-N-acetylglucosaminidase C-terminal" evidence="5">
    <location>
        <begin position="472"/>
        <end position="745"/>
    </location>
</feature>
<protein>
    <submittedName>
        <fullName evidence="6">Glycoside hydrolase family 89 protein</fullName>
    </submittedName>
</protein>
<accession>A0A9P3LBY7</accession>
<keyword evidence="1 6" id="KW-0378">Hydrolase</keyword>
<evidence type="ECO:0000259" key="4">
    <source>
        <dbReference type="Pfam" id="PF12971"/>
    </source>
</evidence>
<gene>
    <name evidence="6" type="ORF">PsYK624_058010</name>
</gene>
<feature type="domain" description="Alpha-N-acetylglucosaminidase N-terminal" evidence="4">
    <location>
        <begin position="25"/>
        <end position="105"/>
    </location>
</feature>
<dbReference type="Proteomes" id="UP000703269">
    <property type="component" value="Unassembled WGS sequence"/>
</dbReference>
<dbReference type="AlphaFoldDB" id="A0A9P3LBY7"/>
<evidence type="ECO:0000259" key="3">
    <source>
        <dbReference type="Pfam" id="PF05089"/>
    </source>
</evidence>
<dbReference type="InterPro" id="IPR024732">
    <property type="entry name" value="NAGLU_C"/>
</dbReference>
<dbReference type="Gene3D" id="3.20.20.80">
    <property type="entry name" value="Glycosidases"/>
    <property type="match status" value="1"/>
</dbReference>
<dbReference type="InterPro" id="IPR029018">
    <property type="entry name" value="Hex-like_dom2"/>
</dbReference>